<evidence type="ECO:0000313" key="2">
    <source>
        <dbReference type="EMBL" id="ACR13503.1"/>
    </source>
</evidence>
<dbReference type="EMBL" id="CP001614">
    <property type="protein sequence ID" value="ACR13503.1"/>
    <property type="molecule type" value="Genomic_DNA"/>
</dbReference>
<name>C5BPS1_TERTT</name>
<feature type="chain" id="PRO_5002948802" evidence="1">
    <location>
        <begin position="19"/>
        <end position="100"/>
    </location>
</feature>
<dbReference type="KEGG" id="ttu:TERTU_3171"/>
<gene>
    <name evidence="2" type="ordered locus">TERTU_3171</name>
</gene>
<feature type="signal peptide" evidence="1">
    <location>
        <begin position="1"/>
        <end position="18"/>
    </location>
</feature>
<keyword evidence="1" id="KW-0732">Signal</keyword>
<protein>
    <submittedName>
        <fullName evidence="2">Uncharacterized protein</fullName>
    </submittedName>
</protein>
<sequence>MKKILVVIALLLPLQAFSQTFSGTLEAFAFPGSTLVIDGVSYKFDPQIKIYVNDTLAPMDAARANQKIDYKIEVRSTGEKFVSEMRFLLTEAEAEKYIVH</sequence>
<keyword evidence="3" id="KW-1185">Reference proteome</keyword>
<evidence type="ECO:0000256" key="1">
    <source>
        <dbReference type="SAM" id="SignalP"/>
    </source>
</evidence>
<dbReference type="AlphaFoldDB" id="C5BPS1"/>
<dbReference type="Proteomes" id="UP000009080">
    <property type="component" value="Chromosome"/>
</dbReference>
<evidence type="ECO:0000313" key="3">
    <source>
        <dbReference type="Proteomes" id="UP000009080"/>
    </source>
</evidence>
<reference evidence="2 3" key="1">
    <citation type="journal article" date="2009" name="PLoS ONE">
        <title>The complete genome of Teredinibacter turnerae T7901: an intracellular endosymbiont of marine wood-boring bivalves (shipworms).</title>
        <authorList>
            <person name="Yang J.C."/>
            <person name="Madupu R."/>
            <person name="Durkin A.S."/>
            <person name="Ekborg N.A."/>
            <person name="Pedamallu C.S."/>
            <person name="Hostetler J.B."/>
            <person name="Radune D."/>
            <person name="Toms B.S."/>
            <person name="Henrissat B."/>
            <person name="Coutinho P.M."/>
            <person name="Schwarz S."/>
            <person name="Field L."/>
            <person name="Trindade-Silva A.E."/>
            <person name="Soares C.A.G."/>
            <person name="Elshahawi S."/>
            <person name="Hanora A."/>
            <person name="Schmidt E.W."/>
            <person name="Haygood M.G."/>
            <person name="Posfai J."/>
            <person name="Benner J."/>
            <person name="Madinger C."/>
            <person name="Nove J."/>
            <person name="Anton B."/>
            <person name="Chaudhary K."/>
            <person name="Foster J."/>
            <person name="Holman A."/>
            <person name="Kumar S."/>
            <person name="Lessard P.A."/>
            <person name="Luyten Y.A."/>
            <person name="Slatko B."/>
            <person name="Wood N."/>
            <person name="Wu B."/>
            <person name="Teplitski M."/>
            <person name="Mougous J.D."/>
            <person name="Ward N."/>
            <person name="Eisen J.A."/>
            <person name="Badger J.H."/>
            <person name="Distel D.L."/>
        </authorList>
    </citation>
    <scope>NUCLEOTIDE SEQUENCE [LARGE SCALE GENOMIC DNA]</scope>
    <source>
        <strain evidence="3">ATCC 39867 / T7901</strain>
    </source>
</reference>
<dbReference type="HOGENOM" id="CLU_2304680_0_0_6"/>
<dbReference type="RefSeq" id="WP_015819617.1">
    <property type="nucleotide sequence ID" value="NC_012997.1"/>
</dbReference>
<dbReference type="STRING" id="377629.TERTU_3171"/>
<accession>C5BPS1</accession>
<proteinExistence type="predicted"/>
<dbReference type="OrthoDB" id="9871253at2"/>
<dbReference type="eggNOG" id="ENOG5031TSR">
    <property type="taxonomic scope" value="Bacteria"/>
</dbReference>
<organism evidence="2 3">
    <name type="scientific">Teredinibacter turnerae (strain ATCC 39867 / T7901)</name>
    <dbReference type="NCBI Taxonomy" id="377629"/>
    <lineage>
        <taxon>Bacteria</taxon>
        <taxon>Pseudomonadati</taxon>
        <taxon>Pseudomonadota</taxon>
        <taxon>Gammaproteobacteria</taxon>
        <taxon>Cellvibrionales</taxon>
        <taxon>Cellvibrionaceae</taxon>
        <taxon>Teredinibacter</taxon>
    </lineage>
</organism>